<dbReference type="GO" id="GO:0008199">
    <property type="term" value="F:ferric iron binding"/>
    <property type="evidence" value="ECO:0007669"/>
    <property type="project" value="InterPro"/>
</dbReference>
<gene>
    <name evidence="4" type="ORF">AVDCRST_MAG42-3260</name>
</gene>
<proteinExistence type="predicted"/>
<dbReference type="InterPro" id="IPR012347">
    <property type="entry name" value="Ferritin-like"/>
</dbReference>
<evidence type="ECO:0000313" key="4">
    <source>
        <dbReference type="EMBL" id="CAA9270656.1"/>
    </source>
</evidence>
<dbReference type="InterPro" id="IPR008331">
    <property type="entry name" value="Ferritin_DPS_dom"/>
</dbReference>
<evidence type="ECO:0000256" key="1">
    <source>
        <dbReference type="ARBA" id="ARBA00022434"/>
    </source>
</evidence>
<dbReference type="GO" id="GO:0004322">
    <property type="term" value="F:ferroxidase activity"/>
    <property type="evidence" value="ECO:0007669"/>
    <property type="project" value="TreeGrafter"/>
</dbReference>
<reference evidence="4" key="1">
    <citation type="submission" date="2020-02" db="EMBL/GenBank/DDBJ databases">
        <authorList>
            <person name="Meier V. D."/>
        </authorList>
    </citation>
    <scope>NUCLEOTIDE SEQUENCE</scope>
    <source>
        <strain evidence="4">AVDCRST_MAG42</strain>
    </source>
</reference>
<dbReference type="PROSITE" id="PS50905">
    <property type="entry name" value="FERRITIN_LIKE"/>
    <property type="match status" value="1"/>
</dbReference>
<organism evidence="4">
    <name type="scientific">uncultured Chthoniobacterales bacterium</name>
    <dbReference type="NCBI Taxonomy" id="1836801"/>
    <lineage>
        <taxon>Bacteria</taxon>
        <taxon>Pseudomonadati</taxon>
        <taxon>Verrucomicrobiota</taxon>
        <taxon>Spartobacteria</taxon>
        <taxon>Chthoniobacterales</taxon>
        <taxon>environmental samples</taxon>
    </lineage>
</organism>
<sequence>MDNEKREAILVELKRAYAGELETVQNYLANSVDLDGVRAEEIKKSLAADIQEELGHANMLAKRIKVLGGRVPGSMELPREQTYMQPPQDSTDLISVIKGVIAAEDSAIEGYERIIKLCDQDDPVTQDLAVTLLGDEQEHRRAFVGYLTEFERKQS</sequence>
<keyword evidence="2" id="KW-0408">Iron</keyword>
<dbReference type="InterPro" id="IPR009040">
    <property type="entry name" value="Ferritin-like_diiron"/>
</dbReference>
<dbReference type="SUPFAM" id="SSF47240">
    <property type="entry name" value="Ferritin-like"/>
    <property type="match status" value="1"/>
</dbReference>
<dbReference type="Gene3D" id="1.20.1260.10">
    <property type="match status" value="1"/>
</dbReference>
<dbReference type="GO" id="GO:0005829">
    <property type="term" value="C:cytosol"/>
    <property type="evidence" value="ECO:0007669"/>
    <property type="project" value="TreeGrafter"/>
</dbReference>
<dbReference type="AlphaFoldDB" id="A0A6J4J896"/>
<dbReference type="PANTHER" id="PTHR30295:SF1">
    <property type="entry name" value="DNA PROTECTION DURING STARVATION PROTEIN"/>
    <property type="match status" value="1"/>
</dbReference>
<dbReference type="PANTHER" id="PTHR30295">
    <property type="entry name" value="BACTERIOFERRITIN"/>
    <property type="match status" value="1"/>
</dbReference>
<feature type="domain" description="Ferritin-like diiron" evidence="3">
    <location>
        <begin position="3"/>
        <end position="154"/>
    </location>
</feature>
<dbReference type="InterPro" id="IPR009078">
    <property type="entry name" value="Ferritin-like_SF"/>
</dbReference>
<accession>A0A6J4J896</accession>
<dbReference type="Pfam" id="PF00210">
    <property type="entry name" value="Ferritin"/>
    <property type="match status" value="1"/>
</dbReference>
<name>A0A6J4J896_9BACT</name>
<evidence type="ECO:0000256" key="2">
    <source>
        <dbReference type="ARBA" id="ARBA00023004"/>
    </source>
</evidence>
<keyword evidence="1" id="KW-0409">Iron storage</keyword>
<protein>
    <submittedName>
        <fullName evidence="4">DNA protection during starvation protein</fullName>
    </submittedName>
</protein>
<dbReference type="EMBL" id="CADCTA010000122">
    <property type="protein sequence ID" value="CAA9270656.1"/>
    <property type="molecule type" value="Genomic_DNA"/>
</dbReference>
<dbReference type="GO" id="GO:0006879">
    <property type="term" value="P:intracellular iron ion homeostasis"/>
    <property type="evidence" value="ECO:0007669"/>
    <property type="project" value="UniProtKB-KW"/>
</dbReference>
<evidence type="ECO:0000259" key="3">
    <source>
        <dbReference type="PROSITE" id="PS50905"/>
    </source>
</evidence>
<dbReference type="GO" id="GO:0020037">
    <property type="term" value="F:heme binding"/>
    <property type="evidence" value="ECO:0007669"/>
    <property type="project" value="TreeGrafter"/>
</dbReference>